<organism evidence="2 3">
    <name type="scientific">Dyadobacter sediminis</name>
    <dbReference type="NCBI Taxonomy" id="1493691"/>
    <lineage>
        <taxon>Bacteria</taxon>
        <taxon>Pseudomonadati</taxon>
        <taxon>Bacteroidota</taxon>
        <taxon>Cytophagia</taxon>
        <taxon>Cytophagales</taxon>
        <taxon>Spirosomataceae</taxon>
        <taxon>Dyadobacter</taxon>
    </lineage>
</organism>
<protein>
    <submittedName>
        <fullName evidence="2">ATP-dependent zinc protease</fullName>
    </submittedName>
</protein>
<sequence>MKNPLETIGATDVVDFPDLGWNEVPVRIDSGAATSAIHCSRVKLVKEGETVKLHFYLDTRKGAPQQLFSVTDFKETVIRNSFGKEEKRYVIKTGIRIFGKKIRAEFSLANRRKMRYPVLLGRKFLKNRFIIDVSQQDLSAKKHSK</sequence>
<dbReference type="InterPro" id="IPR008503">
    <property type="entry name" value="Asp_endopeptidase"/>
</dbReference>
<dbReference type="InterPro" id="IPR021109">
    <property type="entry name" value="Peptidase_aspartic_dom_sf"/>
</dbReference>
<gene>
    <name evidence="2" type="ORF">FEM55_24180</name>
</gene>
<accession>A0A5R9K5K0</accession>
<dbReference type="Proteomes" id="UP000309788">
    <property type="component" value="Unassembled WGS sequence"/>
</dbReference>
<dbReference type="GO" id="GO:0008233">
    <property type="term" value="F:peptidase activity"/>
    <property type="evidence" value="ECO:0007669"/>
    <property type="project" value="UniProtKB-KW"/>
</dbReference>
<dbReference type="AlphaFoldDB" id="A0A5R9K5K0"/>
<proteinExistence type="predicted"/>
<feature type="domain" description="Retropepsin-like aspartic endopeptidase" evidence="1">
    <location>
        <begin position="18"/>
        <end position="140"/>
    </location>
</feature>
<keyword evidence="2" id="KW-0378">Hydrolase</keyword>
<dbReference type="RefSeq" id="WP_138283920.1">
    <property type="nucleotide sequence ID" value="NZ_BMGE01000007.1"/>
</dbReference>
<evidence type="ECO:0000313" key="3">
    <source>
        <dbReference type="Proteomes" id="UP000309788"/>
    </source>
</evidence>
<comment type="caution">
    <text evidence="2">The sequence shown here is derived from an EMBL/GenBank/DDBJ whole genome shotgun (WGS) entry which is preliminary data.</text>
</comment>
<name>A0A5R9K5K0_9BACT</name>
<evidence type="ECO:0000259" key="1">
    <source>
        <dbReference type="Pfam" id="PF05618"/>
    </source>
</evidence>
<dbReference type="GO" id="GO:0006508">
    <property type="term" value="P:proteolysis"/>
    <property type="evidence" value="ECO:0007669"/>
    <property type="project" value="UniProtKB-KW"/>
</dbReference>
<dbReference type="Pfam" id="PF05618">
    <property type="entry name" value="Zn_protease"/>
    <property type="match status" value="1"/>
</dbReference>
<dbReference type="OrthoDB" id="9782977at2"/>
<dbReference type="EMBL" id="VCEI01000032">
    <property type="protein sequence ID" value="TLU88801.1"/>
    <property type="molecule type" value="Genomic_DNA"/>
</dbReference>
<keyword evidence="3" id="KW-1185">Reference proteome</keyword>
<keyword evidence="2" id="KW-0645">Protease</keyword>
<evidence type="ECO:0000313" key="2">
    <source>
        <dbReference type="EMBL" id="TLU88801.1"/>
    </source>
</evidence>
<reference evidence="2 3" key="1">
    <citation type="submission" date="2019-05" db="EMBL/GenBank/DDBJ databases">
        <authorList>
            <person name="Qu J.-H."/>
        </authorList>
    </citation>
    <scope>NUCLEOTIDE SEQUENCE [LARGE SCALE GENOMIC DNA]</scope>
    <source>
        <strain evidence="2 3">Z12</strain>
    </source>
</reference>
<dbReference type="PANTHER" id="PTHR38037:SF2">
    <property type="entry name" value="ATP-DEPENDENT ZINC PROTEASE DOMAIN-CONTAINING PROTEIN-RELATED"/>
    <property type="match status" value="1"/>
</dbReference>
<dbReference type="Gene3D" id="2.40.70.10">
    <property type="entry name" value="Acid Proteases"/>
    <property type="match status" value="1"/>
</dbReference>
<dbReference type="SUPFAM" id="SSF50630">
    <property type="entry name" value="Acid proteases"/>
    <property type="match status" value="1"/>
</dbReference>
<dbReference type="PANTHER" id="PTHR38037">
    <property type="entry name" value="ZN_PROTEASE DOMAIN-CONTAINING PROTEIN"/>
    <property type="match status" value="1"/>
</dbReference>